<keyword evidence="2" id="KW-1185">Reference proteome</keyword>
<protein>
    <submittedName>
        <fullName evidence="1">Uncharacterized protein</fullName>
    </submittedName>
</protein>
<dbReference type="GeneID" id="63686826"/>
<evidence type="ECO:0000313" key="2">
    <source>
        <dbReference type="Proteomes" id="UP000030653"/>
    </source>
</evidence>
<reference evidence="1 2" key="1">
    <citation type="journal article" date="2012" name="Science">
        <title>The Paleozoic origin of enzymatic lignin decomposition reconstructed from 31 fungal genomes.</title>
        <authorList>
            <person name="Floudas D."/>
            <person name="Binder M."/>
            <person name="Riley R."/>
            <person name="Barry K."/>
            <person name="Blanchette R.A."/>
            <person name="Henrissat B."/>
            <person name="Martinez A.T."/>
            <person name="Otillar R."/>
            <person name="Spatafora J.W."/>
            <person name="Yadav J.S."/>
            <person name="Aerts A."/>
            <person name="Benoit I."/>
            <person name="Boyd A."/>
            <person name="Carlson A."/>
            <person name="Copeland A."/>
            <person name="Coutinho P.M."/>
            <person name="de Vries R.P."/>
            <person name="Ferreira P."/>
            <person name="Findley K."/>
            <person name="Foster B."/>
            <person name="Gaskell J."/>
            <person name="Glotzer D."/>
            <person name="Gorecki P."/>
            <person name="Heitman J."/>
            <person name="Hesse C."/>
            <person name="Hori C."/>
            <person name="Igarashi K."/>
            <person name="Jurgens J.A."/>
            <person name="Kallen N."/>
            <person name="Kersten P."/>
            <person name="Kohler A."/>
            <person name="Kuees U."/>
            <person name="Kumar T.K.A."/>
            <person name="Kuo A."/>
            <person name="LaButti K."/>
            <person name="Larrondo L.F."/>
            <person name="Lindquist E."/>
            <person name="Ling A."/>
            <person name="Lombard V."/>
            <person name="Lucas S."/>
            <person name="Lundell T."/>
            <person name="Martin R."/>
            <person name="McLaughlin D.J."/>
            <person name="Morgenstern I."/>
            <person name="Morin E."/>
            <person name="Murat C."/>
            <person name="Nagy L.G."/>
            <person name="Nolan M."/>
            <person name="Ohm R.A."/>
            <person name="Patyshakuliyeva A."/>
            <person name="Rokas A."/>
            <person name="Ruiz-Duenas F.J."/>
            <person name="Sabat G."/>
            <person name="Salamov A."/>
            <person name="Samejima M."/>
            <person name="Schmutz J."/>
            <person name="Slot J.C."/>
            <person name="St John F."/>
            <person name="Stenlid J."/>
            <person name="Sun H."/>
            <person name="Sun S."/>
            <person name="Syed K."/>
            <person name="Tsang A."/>
            <person name="Wiebenga A."/>
            <person name="Young D."/>
            <person name="Pisabarro A."/>
            <person name="Eastwood D.C."/>
            <person name="Martin F."/>
            <person name="Cullen D."/>
            <person name="Grigoriev I.V."/>
            <person name="Hibbett D.S."/>
        </authorList>
    </citation>
    <scope>NUCLEOTIDE SEQUENCE [LARGE SCALE GENOMIC DNA]</scope>
    <source>
        <strain evidence="1 2">DJM-731 SS1</strain>
    </source>
</reference>
<dbReference type="AlphaFoldDB" id="M5G9U1"/>
<gene>
    <name evidence="1" type="ORF">DACRYDRAFT_20018</name>
</gene>
<dbReference type="EMBL" id="JH795856">
    <property type="protein sequence ID" value="EJU05579.1"/>
    <property type="molecule type" value="Genomic_DNA"/>
</dbReference>
<dbReference type="HOGENOM" id="CLU_2426977_0_0_1"/>
<sequence>MIKYRVGAVFGHKWYVWDLNRLYGVTPTSSGDVSTWTGHCFKWVEYTPLALGADGRYRWSPVHRHLFAIASFDVGIEDTVKIYDTRFPHSA</sequence>
<accession>M5G9U1</accession>
<dbReference type="Proteomes" id="UP000030653">
    <property type="component" value="Unassembled WGS sequence"/>
</dbReference>
<dbReference type="RefSeq" id="XP_040632473.1">
    <property type="nucleotide sequence ID" value="XM_040771764.1"/>
</dbReference>
<organism evidence="1 2">
    <name type="scientific">Dacryopinax primogenitus (strain DJM 731)</name>
    <name type="common">Brown rot fungus</name>
    <dbReference type="NCBI Taxonomy" id="1858805"/>
    <lineage>
        <taxon>Eukaryota</taxon>
        <taxon>Fungi</taxon>
        <taxon>Dikarya</taxon>
        <taxon>Basidiomycota</taxon>
        <taxon>Agaricomycotina</taxon>
        <taxon>Dacrymycetes</taxon>
        <taxon>Dacrymycetales</taxon>
        <taxon>Dacrymycetaceae</taxon>
        <taxon>Dacryopinax</taxon>
    </lineage>
</organism>
<proteinExistence type="predicted"/>
<dbReference type="OrthoDB" id="340259at2759"/>
<name>M5G9U1_DACPD</name>
<evidence type="ECO:0000313" key="1">
    <source>
        <dbReference type="EMBL" id="EJU05579.1"/>
    </source>
</evidence>